<keyword evidence="2" id="KW-1185">Reference proteome</keyword>
<comment type="caution">
    <text evidence="1">The sequence shown here is derived from an EMBL/GenBank/DDBJ whole genome shotgun (WGS) entry which is preliminary data.</text>
</comment>
<dbReference type="EMBL" id="JBEVCJ010000031">
    <property type="protein sequence ID" value="MET1256973.1"/>
    <property type="molecule type" value="Genomic_DNA"/>
</dbReference>
<proteinExistence type="predicted"/>
<dbReference type="Proteomes" id="UP001548189">
    <property type="component" value="Unassembled WGS sequence"/>
</dbReference>
<sequence>MSELSIDAQIKIIRSQAEKTIRTEAKKVGLLFKRTNSKLNGAYLWCFEDRENGRIVFDYCQFWTAYESVCSGFIASYNKDLGCFEG</sequence>
<organism evidence="1 2">
    <name type="scientific">Aliikangiella maris</name>
    <dbReference type="NCBI Taxonomy" id="3162458"/>
    <lineage>
        <taxon>Bacteria</taxon>
        <taxon>Pseudomonadati</taxon>
        <taxon>Pseudomonadota</taxon>
        <taxon>Gammaproteobacteria</taxon>
        <taxon>Oceanospirillales</taxon>
        <taxon>Pleioneaceae</taxon>
        <taxon>Aliikangiella</taxon>
    </lineage>
</organism>
<accession>A0ABV2BYU5</accession>
<gene>
    <name evidence="1" type="ORF">ABVT43_17655</name>
</gene>
<evidence type="ECO:0000313" key="2">
    <source>
        <dbReference type="Proteomes" id="UP001548189"/>
    </source>
</evidence>
<name>A0ABV2BYU5_9GAMM</name>
<protein>
    <submittedName>
        <fullName evidence="1">Uncharacterized protein</fullName>
    </submittedName>
</protein>
<reference evidence="1 2" key="1">
    <citation type="submission" date="2024-06" db="EMBL/GenBank/DDBJ databases">
        <authorList>
            <person name="Li F."/>
        </authorList>
    </citation>
    <scope>NUCLEOTIDE SEQUENCE [LARGE SCALE GENOMIC DNA]</scope>
    <source>
        <strain evidence="1 2">GXAS 311</strain>
    </source>
</reference>
<evidence type="ECO:0000313" key="1">
    <source>
        <dbReference type="EMBL" id="MET1256973.1"/>
    </source>
</evidence>